<dbReference type="EMBL" id="AUSU01001245">
    <property type="protein sequence ID" value="EPS71480.1"/>
    <property type="molecule type" value="Genomic_DNA"/>
</dbReference>
<keyword evidence="1" id="KW-0862">Zinc</keyword>
<comment type="caution">
    <text evidence="4">The sequence shown here is derived from an EMBL/GenBank/DDBJ whole genome shotgun (WGS) entry which is preliminary data.</text>
</comment>
<dbReference type="Pfam" id="PF13912">
    <property type="entry name" value="zf-C2H2_6"/>
    <property type="match status" value="2"/>
</dbReference>
<keyword evidence="5" id="KW-1185">Reference proteome</keyword>
<dbReference type="PANTHER" id="PTHR47591:SF12">
    <property type="entry name" value="ZINC FINGER PROTEIN ZAT3-LIKE"/>
    <property type="match status" value="1"/>
</dbReference>
<evidence type="ECO:0000256" key="2">
    <source>
        <dbReference type="SAM" id="MobiDB-lite"/>
    </source>
</evidence>
<proteinExistence type="predicted"/>
<dbReference type="InterPro" id="IPR013087">
    <property type="entry name" value="Znf_C2H2_type"/>
</dbReference>
<accession>S8CX52</accession>
<dbReference type="PROSITE" id="PS00028">
    <property type="entry name" value="ZINC_FINGER_C2H2_1"/>
    <property type="match status" value="2"/>
</dbReference>
<dbReference type="InterPro" id="IPR036236">
    <property type="entry name" value="Znf_C2H2_sf"/>
</dbReference>
<dbReference type="SUPFAM" id="SSF57667">
    <property type="entry name" value="beta-beta-alpha zinc fingers"/>
    <property type="match status" value="1"/>
</dbReference>
<organism evidence="4 5">
    <name type="scientific">Genlisea aurea</name>
    <dbReference type="NCBI Taxonomy" id="192259"/>
    <lineage>
        <taxon>Eukaryota</taxon>
        <taxon>Viridiplantae</taxon>
        <taxon>Streptophyta</taxon>
        <taxon>Embryophyta</taxon>
        <taxon>Tracheophyta</taxon>
        <taxon>Spermatophyta</taxon>
        <taxon>Magnoliopsida</taxon>
        <taxon>eudicotyledons</taxon>
        <taxon>Gunneridae</taxon>
        <taxon>Pentapetalae</taxon>
        <taxon>asterids</taxon>
        <taxon>lamiids</taxon>
        <taxon>Lamiales</taxon>
        <taxon>Lentibulariaceae</taxon>
        <taxon>Genlisea</taxon>
    </lineage>
</organism>
<keyword evidence="1" id="KW-0863">Zinc-finger</keyword>
<dbReference type="GO" id="GO:0008270">
    <property type="term" value="F:zinc ion binding"/>
    <property type="evidence" value="ECO:0007669"/>
    <property type="project" value="UniProtKB-KW"/>
</dbReference>
<evidence type="ECO:0000256" key="1">
    <source>
        <dbReference type="PROSITE-ProRule" id="PRU00042"/>
    </source>
</evidence>
<evidence type="ECO:0000313" key="5">
    <source>
        <dbReference type="Proteomes" id="UP000015453"/>
    </source>
</evidence>
<dbReference type="PROSITE" id="PS50157">
    <property type="entry name" value="ZINC_FINGER_C2H2_2"/>
    <property type="match status" value="1"/>
</dbReference>
<dbReference type="PANTHER" id="PTHR47591">
    <property type="entry name" value="ZINC FINGER PROTEIN ZAT2-RELATED"/>
    <property type="match status" value="1"/>
</dbReference>
<sequence>MVSRPRNSRRPDAPSITSPCPECYRTFWSWKALFGHMRCHPTRQYRGMNPPENFRRRRRLGKAPVEDEEEFTEEDHELASCLLLLTNGSGEETAAVGPASSGAVTQSSSGFECSSCKKVFNSHQALGGHRATHKNVKGCYAIGCCSSAAAGEPTSPIDLNLSAADGRSFIGGGGLILDLKLGL</sequence>
<dbReference type="Proteomes" id="UP000015453">
    <property type="component" value="Unassembled WGS sequence"/>
</dbReference>
<gene>
    <name evidence="4" type="ORF">M569_03286</name>
</gene>
<dbReference type="OrthoDB" id="6077919at2759"/>
<name>S8CX52_9LAMI</name>
<evidence type="ECO:0000313" key="4">
    <source>
        <dbReference type="EMBL" id="EPS71480.1"/>
    </source>
</evidence>
<evidence type="ECO:0000259" key="3">
    <source>
        <dbReference type="PROSITE" id="PS50157"/>
    </source>
</evidence>
<protein>
    <recommendedName>
        <fullName evidence="3">C2H2-type domain-containing protein</fullName>
    </recommendedName>
</protein>
<keyword evidence="1" id="KW-0479">Metal-binding</keyword>
<dbReference type="SMART" id="SM00355">
    <property type="entry name" value="ZnF_C2H2"/>
    <property type="match status" value="2"/>
</dbReference>
<dbReference type="AlphaFoldDB" id="S8CX52"/>
<feature type="region of interest" description="Disordered" evidence="2">
    <location>
        <begin position="50"/>
        <end position="69"/>
    </location>
</feature>
<feature type="domain" description="C2H2-type" evidence="3">
    <location>
        <begin position="111"/>
        <end position="138"/>
    </location>
</feature>
<reference evidence="4 5" key="1">
    <citation type="journal article" date="2013" name="BMC Genomics">
        <title>The miniature genome of a carnivorous plant Genlisea aurea contains a low number of genes and short non-coding sequences.</title>
        <authorList>
            <person name="Leushkin E.V."/>
            <person name="Sutormin R.A."/>
            <person name="Nabieva E.R."/>
            <person name="Penin A.A."/>
            <person name="Kondrashov A.S."/>
            <person name="Logacheva M.D."/>
        </authorList>
    </citation>
    <scope>NUCLEOTIDE SEQUENCE [LARGE SCALE GENOMIC DNA]</scope>
</reference>